<feature type="domain" description="Aldehyde dehydrogenase" evidence="2">
    <location>
        <begin position="5"/>
        <end position="402"/>
    </location>
</feature>
<gene>
    <name evidence="3" type="ORF">DYH56_10375</name>
</gene>
<dbReference type="RefSeq" id="WP_114642800.1">
    <property type="nucleotide sequence ID" value="NZ_JAACIO010000019.1"/>
</dbReference>
<dbReference type="Proteomes" id="UP000263486">
    <property type="component" value="Unassembled WGS sequence"/>
</dbReference>
<dbReference type="Gene3D" id="3.40.309.10">
    <property type="entry name" value="Aldehyde Dehydrogenase, Chain A, domain 2"/>
    <property type="match status" value="1"/>
</dbReference>
<evidence type="ECO:0000256" key="1">
    <source>
        <dbReference type="ARBA" id="ARBA00023002"/>
    </source>
</evidence>
<protein>
    <submittedName>
        <fullName evidence="3">Aldehyde dehydrogenase family protein</fullName>
    </submittedName>
</protein>
<dbReference type="Gene3D" id="3.40.605.10">
    <property type="entry name" value="Aldehyde Dehydrogenase, Chain A, domain 1"/>
    <property type="match status" value="1"/>
</dbReference>
<dbReference type="InterPro" id="IPR016163">
    <property type="entry name" value="Ald_DH_C"/>
</dbReference>
<dbReference type="InterPro" id="IPR015590">
    <property type="entry name" value="Aldehyde_DH_dom"/>
</dbReference>
<dbReference type="InterPro" id="IPR016161">
    <property type="entry name" value="Ald_DH/histidinol_DH"/>
</dbReference>
<dbReference type="SUPFAM" id="SSF53720">
    <property type="entry name" value="ALDH-like"/>
    <property type="match status" value="1"/>
</dbReference>
<proteinExistence type="predicted"/>
<name>A0ABX9KFR6_9FUSO</name>
<keyword evidence="4" id="KW-1185">Reference proteome</keyword>
<dbReference type="CDD" id="cd07122">
    <property type="entry name" value="ALDH_F20_ACDH"/>
    <property type="match status" value="1"/>
</dbReference>
<evidence type="ECO:0000313" key="3">
    <source>
        <dbReference type="EMBL" id="REI40555.1"/>
    </source>
</evidence>
<sequence length="456" mass="48930">MDSKNYINNMIQKAKEAQKELATYTQEELDAIVKTIGKTVYDNAEELARMAVDETRMGVYEDKVGKNKGKSKNIWHNLKDKKSVGIIERDLEKNLIMVAKPVGIVGAVTPTTNPIVTPMCNAMFAIKGGNAIIVAPHPRSKACTAETVARINAALVENGIRCPKDAIQVIAEPSLAYTNELMEKVDVVLATGGMGMVKAAYSSGKPSFGVGAGNVQVIVDKGVNYDDAAAKIIAGRKFDNGIICSGEQTVIAPKSEYNEVIKAMVKNGAHYIDNPADIQKFRDAIFEDGHMNKDVVGQSVARVAEMAGVEVPKDAKVILLKASGIGAEDLLCKEKMCPVLSAFEYDTIEDAINIAQTNLDLEGKGHTAAIHSDNLENIELAGNLLTVSRLVVNAPSSTTAGGSMLNGFAPTTTLGCGTWGNNIISENLDYKHLINVSRIGLVRGDVIIPSDEQIWE</sequence>
<dbReference type="Pfam" id="PF00171">
    <property type="entry name" value="Aldedh"/>
    <property type="match status" value="1"/>
</dbReference>
<evidence type="ECO:0000259" key="2">
    <source>
        <dbReference type="Pfam" id="PF00171"/>
    </source>
</evidence>
<dbReference type="InterPro" id="IPR016162">
    <property type="entry name" value="Ald_DH_N"/>
</dbReference>
<accession>A0ABX9KFR6</accession>
<evidence type="ECO:0000313" key="4">
    <source>
        <dbReference type="Proteomes" id="UP000263486"/>
    </source>
</evidence>
<dbReference type="EMBL" id="QUAJ01000018">
    <property type="protein sequence ID" value="REI40555.1"/>
    <property type="molecule type" value="Genomic_DNA"/>
</dbReference>
<comment type="caution">
    <text evidence="3">The sequence shown here is derived from an EMBL/GenBank/DDBJ whole genome shotgun (WGS) entry which is preliminary data.</text>
</comment>
<organism evidence="3 4">
    <name type="scientific">Psychrilyobacter piezotolerans</name>
    <dbReference type="NCBI Taxonomy" id="2293438"/>
    <lineage>
        <taxon>Bacteria</taxon>
        <taxon>Fusobacteriati</taxon>
        <taxon>Fusobacteriota</taxon>
        <taxon>Fusobacteriia</taxon>
        <taxon>Fusobacteriales</taxon>
        <taxon>Fusobacteriaceae</taxon>
        <taxon>Psychrilyobacter</taxon>
    </lineage>
</organism>
<reference evidence="3 4" key="1">
    <citation type="submission" date="2018-08" db="EMBL/GenBank/DDBJ databases">
        <title>Draft genome sequence of Psychrilyobacter sp. strain SD5 isolated from Black Sea water.</title>
        <authorList>
            <person name="Yadav S."/>
            <person name="Villanueva L."/>
            <person name="Damste J.S.S."/>
        </authorList>
    </citation>
    <scope>NUCLEOTIDE SEQUENCE [LARGE SCALE GENOMIC DNA]</scope>
    <source>
        <strain evidence="3 4">SD5</strain>
    </source>
</reference>
<keyword evidence="1" id="KW-0560">Oxidoreductase</keyword>
<dbReference type="PANTHER" id="PTHR11699">
    <property type="entry name" value="ALDEHYDE DEHYDROGENASE-RELATED"/>
    <property type="match status" value="1"/>
</dbReference>